<protein>
    <submittedName>
        <fullName evidence="3">XRE family transcriptional regulator</fullName>
    </submittedName>
</protein>
<proteinExistence type="predicted"/>
<dbReference type="PROSITE" id="PS50943">
    <property type="entry name" value="HTH_CROC1"/>
    <property type="match status" value="1"/>
</dbReference>
<accession>A0A2S0M4M7</accession>
<dbReference type="PANTHER" id="PTHR46558:SF4">
    <property type="entry name" value="DNA-BIDING PHAGE PROTEIN"/>
    <property type="match status" value="1"/>
</dbReference>
<evidence type="ECO:0000313" key="3">
    <source>
        <dbReference type="EMBL" id="AVO26403.1"/>
    </source>
</evidence>
<name>A0A2S0M4M7_MEGEL</name>
<sequence length="119" mass="13629">MVMDFSQRLRELRKERGLTQEELAKKLELAKSSISMYENGKRKPSFEVLEMFADFFNVNLDTLYGTSPINNGSFKCTPEEEMIIKKFRCLTPTGKQSVLAILDIQYDAVAPKVKNDEAI</sequence>
<dbReference type="InterPro" id="IPR010982">
    <property type="entry name" value="Lambda_DNA-bd_dom_sf"/>
</dbReference>
<evidence type="ECO:0000256" key="1">
    <source>
        <dbReference type="ARBA" id="ARBA00023125"/>
    </source>
</evidence>
<dbReference type="AlphaFoldDB" id="A0A2S0M4M7"/>
<keyword evidence="1" id="KW-0238">DNA-binding</keyword>
<dbReference type="Pfam" id="PF01381">
    <property type="entry name" value="HTH_3"/>
    <property type="match status" value="1"/>
</dbReference>
<evidence type="ECO:0000259" key="2">
    <source>
        <dbReference type="PROSITE" id="PS50943"/>
    </source>
</evidence>
<gene>
    <name evidence="3" type="ORF">C6Y28_01495</name>
</gene>
<dbReference type="SUPFAM" id="SSF47413">
    <property type="entry name" value="lambda repressor-like DNA-binding domains"/>
    <property type="match status" value="1"/>
</dbReference>
<dbReference type="Proteomes" id="UP000238358">
    <property type="component" value="Chromosome"/>
</dbReference>
<dbReference type="InterPro" id="IPR001387">
    <property type="entry name" value="Cro/C1-type_HTH"/>
</dbReference>
<dbReference type="Gene3D" id="1.10.260.40">
    <property type="entry name" value="lambda repressor-like DNA-binding domains"/>
    <property type="match status" value="1"/>
</dbReference>
<dbReference type="SMART" id="SM00530">
    <property type="entry name" value="HTH_XRE"/>
    <property type="match status" value="1"/>
</dbReference>
<dbReference type="EMBL" id="CP027569">
    <property type="protein sequence ID" value="AVO26403.1"/>
    <property type="molecule type" value="Genomic_DNA"/>
</dbReference>
<dbReference type="GO" id="GO:0003677">
    <property type="term" value="F:DNA binding"/>
    <property type="evidence" value="ECO:0007669"/>
    <property type="project" value="UniProtKB-KW"/>
</dbReference>
<dbReference type="PANTHER" id="PTHR46558">
    <property type="entry name" value="TRACRIPTIONAL REGULATORY PROTEIN-RELATED-RELATED"/>
    <property type="match status" value="1"/>
</dbReference>
<evidence type="ECO:0000313" key="4">
    <source>
        <dbReference type="Proteomes" id="UP000238358"/>
    </source>
</evidence>
<reference evidence="3 4" key="1">
    <citation type="journal article" date="2018" name="Genome Announc.">
        <title>Complete genomes of two Megasphaera elsdenii strains, NCIMB 702410 and ATCC 25940.</title>
        <authorList>
            <person name="Hatmaker E.A."/>
            <person name="O'Dell K."/>
            <person name="Riley L.A."/>
            <person name="Klingeman D.M."/>
            <person name="Guss A.M."/>
        </authorList>
    </citation>
    <scope>NUCLEOTIDE SEQUENCE [LARGE SCALE GENOMIC DNA]</scope>
    <source>
        <strain evidence="3 4">NCIMB702410</strain>
    </source>
</reference>
<feature type="domain" description="HTH cro/C1-type" evidence="2">
    <location>
        <begin position="9"/>
        <end position="63"/>
    </location>
</feature>
<organism evidence="3 4">
    <name type="scientific">Megasphaera elsdenii</name>
    <dbReference type="NCBI Taxonomy" id="907"/>
    <lineage>
        <taxon>Bacteria</taxon>
        <taxon>Bacillati</taxon>
        <taxon>Bacillota</taxon>
        <taxon>Negativicutes</taxon>
        <taxon>Veillonellales</taxon>
        <taxon>Veillonellaceae</taxon>
        <taxon>Megasphaera</taxon>
    </lineage>
</organism>
<dbReference type="CDD" id="cd00093">
    <property type="entry name" value="HTH_XRE"/>
    <property type="match status" value="1"/>
</dbReference>